<evidence type="ECO:0000256" key="2">
    <source>
        <dbReference type="ARBA" id="ARBA00022676"/>
    </source>
</evidence>
<evidence type="ECO:0000256" key="5">
    <source>
        <dbReference type="ARBA" id="ARBA00023242"/>
    </source>
</evidence>
<accession>A0A8C3S3V3</accession>
<dbReference type="PANTHER" id="PTHR14453:SF70">
    <property type="entry name" value="PROTEIN MONO-ADP-RIBOSYLTRANSFERASE PARP9"/>
    <property type="match status" value="1"/>
</dbReference>
<organism evidence="7 8">
    <name type="scientific">Chelydra serpentina</name>
    <name type="common">Snapping turtle</name>
    <name type="synonym">Testudo serpentina</name>
    <dbReference type="NCBI Taxonomy" id="8475"/>
    <lineage>
        <taxon>Eukaryota</taxon>
        <taxon>Metazoa</taxon>
        <taxon>Chordata</taxon>
        <taxon>Craniata</taxon>
        <taxon>Vertebrata</taxon>
        <taxon>Euteleostomi</taxon>
        <taxon>Archelosauria</taxon>
        <taxon>Testudinata</taxon>
        <taxon>Testudines</taxon>
        <taxon>Cryptodira</taxon>
        <taxon>Durocryptodira</taxon>
        <taxon>Americhelydia</taxon>
        <taxon>Chelydroidea</taxon>
        <taxon>Chelydridae</taxon>
        <taxon>Chelydra</taxon>
    </lineage>
</organism>
<dbReference type="SUPFAM" id="SSF52949">
    <property type="entry name" value="Macro domain-like"/>
    <property type="match status" value="1"/>
</dbReference>
<comment type="subcellular location">
    <subcellularLocation>
        <location evidence="1">Nucleus</location>
    </subcellularLocation>
</comment>
<feature type="domain" description="Macro" evidence="6">
    <location>
        <begin position="136"/>
        <end position="322"/>
    </location>
</feature>
<dbReference type="Pfam" id="PF01661">
    <property type="entry name" value="Macro"/>
    <property type="match status" value="1"/>
</dbReference>
<dbReference type="GO" id="GO:0005737">
    <property type="term" value="C:cytoplasm"/>
    <property type="evidence" value="ECO:0007669"/>
    <property type="project" value="TreeGrafter"/>
</dbReference>
<evidence type="ECO:0000313" key="7">
    <source>
        <dbReference type="Ensembl" id="ENSCSRP00000008099.1"/>
    </source>
</evidence>
<dbReference type="PROSITE" id="PS51154">
    <property type="entry name" value="MACRO"/>
    <property type="match status" value="1"/>
</dbReference>
<name>A0A8C3S3V3_CHESE</name>
<evidence type="ECO:0000313" key="8">
    <source>
        <dbReference type="Proteomes" id="UP000694403"/>
    </source>
</evidence>
<dbReference type="GO" id="GO:0044389">
    <property type="term" value="F:ubiquitin-like protein ligase binding"/>
    <property type="evidence" value="ECO:0007669"/>
    <property type="project" value="TreeGrafter"/>
</dbReference>
<dbReference type="GO" id="GO:0005634">
    <property type="term" value="C:nucleus"/>
    <property type="evidence" value="ECO:0007669"/>
    <property type="project" value="UniProtKB-SubCell"/>
</dbReference>
<keyword evidence="2" id="KW-0328">Glycosyltransferase</keyword>
<dbReference type="GO" id="GO:0003714">
    <property type="term" value="F:transcription corepressor activity"/>
    <property type="evidence" value="ECO:0007669"/>
    <property type="project" value="TreeGrafter"/>
</dbReference>
<dbReference type="GO" id="GO:0060335">
    <property type="term" value="P:positive regulation of type II interferon-mediated signaling pathway"/>
    <property type="evidence" value="ECO:0007669"/>
    <property type="project" value="TreeGrafter"/>
</dbReference>
<dbReference type="CDD" id="cd02907">
    <property type="entry name" value="Macro_Af1521_BAL-like"/>
    <property type="match status" value="1"/>
</dbReference>
<keyword evidence="4" id="KW-0520">NAD</keyword>
<dbReference type="GO" id="GO:0070212">
    <property type="term" value="P:protein poly-ADP-ribosylation"/>
    <property type="evidence" value="ECO:0007669"/>
    <property type="project" value="TreeGrafter"/>
</dbReference>
<dbReference type="Gene3D" id="3.40.220.10">
    <property type="entry name" value="Leucine Aminopeptidase, subunit E, domain 1"/>
    <property type="match status" value="1"/>
</dbReference>
<dbReference type="GO" id="GO:1990404">
    <property type="term" value="F:NAD+-protein mono-ADP-ribosyltransferase activity"/>
    <property type="evidence" value="ECO:0007669"/>
    <property type="project" value="TreeGrafter"/>
</dbReference>
<dbReference type="InterPro" id="IPR052056">
    <property type="entry name" value="Mono-ARTD/PARP"/>
</dbReference>
<keyword evidence="8" id="KW-1185">Reference proteome</keyword>
<keyword evidence="3" id="KW-0808">Transferase</keyword>
<reference evidence="7" key="2">
    <citation type="submission" date="2025-09" db="UniProtKB">
        <authorList>
            <consortium name="Ensembl"/>
        </authorList>
    </citation>
    <scope>IDENTIFICATION</scope>
</reference>
<dbReference type="GO" id="GO:0003950">
    <property type="term" value="F:NAD+ poly-ADP-ribosyltransferase activity"/>
    <property type="evidence" value="ECO:0007669"/>
    <property type="project" value="TreeGrafter"/>
</dbReference>
<dbReference type="AlphaFoldDB" id="A0A8C3S3V3"/>
<protein>
    <recommendedName>
        <fullName evidence="6">Macro domain-containing protein</fullName>
    </recommendedName>
</protein>
<dbReference type="SMART" id="SM00506">
    <property type="entry name" value="A1pp"/>
    <property type="match status" value="1"/>
</dbReference>
<evidence type="ECO:0000256" key="3">
    <source>
        <dbReference type="ARBA" id="ARBA00022679"/>
    </source>
</evidence>
<dbReference type="PANTHER" id="PTHR14453">
    <property type="entry name" value="PARP/ZINC FINGER CCCH TYPE DOMAIN CONTAINING PROTEIN"/>
    <property type="match status" value="1"/>
</dbReference>
<reference evidence="7" key="1">
    <citation type="submission" date="2025-08" db="UniProtKB">
        <authorList>
            <consortium name="Ensembl"/>
        </authorList>
    </citation>
    <scope>IDENTIFICATION</scope>
</reference>
<dbReference type="InterPro" id="IPR043472">
    <property type="entry name" value="Macro_dom-like"/>
</dbReference>
<dbReference type="GO" id="GO:0010629">
    <property type="term" value="P:negative regulation of gene expression"/>
    <property type="evidence" value="ECO:0007669"/>
    <property type="project" value="TreeGrafter"/>
</dbReference>
<dbReference type="Proteomes" id="UP000694403">
    <property type="component" value="Unplaced"/>
</dbReference>
<dbReference type="Ensembl" id="ENSCSRT00000008373.1">
    <property type="protein sequence ID" value="ENSCSRP00000008099.1"/>
    <property type="gene ID" value="ENSCSRG00000006007.1"/>
</dbReference>
<proteinExistence type="predicted"/>
<evidence type="ECO:0000256" key="4">
    <source>
        <dbReference type="ARBA" id="ARBA00023027"/>
    </source>
</evidence>
<keyword evidence="5" id="KW-0539">Nucleus</keyword>
<evidence type="ECO:0000259" key="6">
    <source>
        <dbReference type="PROSITE" id="PS51154"/>
    </source>
</evidence>
<sequence>FILYLDVNTVLAKQHSLNKVPISVYPYYSSLGSALYGKERPQIKMPEPITMSLDPYIWQFLKRDNRLIQEINHEMADCKCELTWPKPNCANPEITLCPSNALSKQTSMIRLIKTWNEDVAKKEDGEVSNVYKKQGQPDCEKILQDGVVVAVYKGDLCSHPVDVVVNASNEDLRHIGGLAEALLKAAGPELQTECDRIVQKHGPLQPGRAVITDAGNLPCKQVIHAVGPRWKAHKAEKCVHLLKRAVKESLHLAETYNHHSIAIPAISSGIFGFPLTLCAHSIATSIKETLEDSPGESLNGSCVFHAMLTAYQFSDSTSIEFF</sequence>
<dbReference type="InterPro" id="IPR002589">
    <property type="entry name" value="Macro_dom"/>
</dbReference>
<evidence type="ECO:0000256" key="1">
    <source>
        <dbReference type="ARBA" id="ARBA00004123"/>
    </source>
</evidence>
<dbReference type="Pfam" id="PF23085">
    <property type="entry name" value="RRM_PARP14_3"/>
    <property type="match status" value="1"/>
</dbReference>
<dbReference type="Pfam" id="PF23084">
    <property type="entry name" value="KH_PARP14_1"/>
    <property type="match status" value="1"/>
</dbReference>
<dbReference type="InterPro" id="IPR057044">
    <property type="entry name" value="PARP14_KH_1"/>
</dbReference>